<evidence type="ECO:0000256" key="2">
    <source>
        <dbReference type="ARBA" id="ARBA00005810"/>
    </source>
</evidence>
<dbReference type="Proteomes" id="UP000430634">
    <property type="component" value="Unassembled WGS sequence"/>
</dbReference>
<evidence type="ECO:0000256" key="11">
    <source>
        <dbReference type="ARBA" id="ARBA00029766"/>
    </source>
</evidence>
<dbReference type="UniPathway" id="UPA00077">
    <property type="reaction ID" value="UER00155"/>
</dbReference>
<comment type="function">
    <text evidence="10">Catalyzes the transfer of pyrophosphate from adenosine triphosphate (ATP) to 6-hydroxymethyl-7,8-dihydropterin, an enzymatic step in folate biosynthesis pathway.</text>
</comment>
<dbReference type="PANTHER" id="PTHR43071:SF1">
    <property type="entry name" value="2-AMINO-4-HYDROXY-6-HYDROXYMETHYLDIHYDROPTERIDINE PYROPHOSPHOKINASE"/>
    <property type="match status" value="1"/>
</dbReference>
<gene>
    <name evidence="16" type="primary">folK</name>
    <name evidence="16" type="ORF">GM672_05440</name>
</gene>
<evidence type="ECO:0000256" key="8">
    <source>
        <dbReference type="ARBA" id="ARBA00022840"/>
    </source>
</evidence>
<evidence type="ECO:0000256" key="1">
    <source>
        <dbReference type="ARBA" id="ARBA00005051"/>
    </source>
</evidence>
<dbReference type="GO" id="GO:0016301">
    <property type="term" value="F:kinase activity"/>
    <property type="evidence" value="ECO:0007669"/>
    <property type="project" value="UniProtKB-KW"/>
</dbReference>
<proteinExistence type="inferred from homology"/>
<keyword evidence="5 16" id="KW-0808">Transferase</keyword>
<evidence type="ECO:0000256" key="5">
    <source>
        <dbReference type="ARBA" id="ARBA00022679"/>
    </source>
</evidence>
<evidence type="ECO:0000256" key="14">
    <source>
        <dbReference type="SAM" id="SignalP"/>
    </source>
</evidence>
<dbReference type="Gene3D" id="3.30.70.560">
    <property type="entry name" value="7,8-Dihydro-6-hydroxymethylpterin-pyrophosphokinase HPPK"/>
    <property type="match status" value="1"/>
</dbReference>
<keyword evidence="8" id="KW-0067">ATP-binding</keyword>
<dbReference type="SUPFAM" id="SSF55083">
    <property type="entry name" value="6-hydroxymethyl-7,8-dihydropterin pyrophosphokinase, HPPK"/>
    <property type="match status" value="1"/>
</dbReference>
<keyword evidence="6" id="KW-0547">Nucleotide-binding</keyword>
<evidence type="ECO:0000256" key="9">
    <source>
        <dbReference type="ARBA" id="ARBA00022909"/>
    </source>
</evidence>
<evidence type="ECO:0000256" key="6">
    <source>
        <dbReference type="ARBA" id="ARBA00022741"/>
    </source>
</evidence>
<comment type="similarity">
    <text evidence="2">Belongs to the HPPK family.</text>
</comment>
<feature type="domain" description="7,8-dihydro-6-hydroxymethylpterin-pyrophosphokinase" evidence="15">
    <location>
        <begin position="124"/>
        <end position="135"/>
    </location>
</feature>
<dbReference type="Pfam" id="PF01288">
    <property type="entry name" value="HPPK"/>
    <property type="match status" value="1"/>
</dbReference>
<dbReference type="InterPro" id="IPR000550">
    <property type="entry name" value="Hppk"/>
</dbReference>
<dbReference type="CDD" id="cd00483">
    <property type="entry name" value="HPPK"/>
    <property type="match status" value="1"/>
</dbReference>
<dbReference type="OrthoDB" id="9808041at2"/>
<evidence type="ECO:0000256" key="4">
    <source>
        <dbReference type="ARBA" id="ARBA00016218"/>
    </source>
</evidence>
<evidence type="ECO:0000259" key="15">
    <source>
        <dbReference type="PROSITE" id="PS00794"/>
    </source>
</evidence>
<evidence type="ECO:0000256" key="10">
    <source>
        <dbReference type="ARBA" id="ARBA00029409"/>
    </source>
</evidence>
<keyword evidence="7 16" id="KW-0418">Kinase</keyword>
<dbReference type="GO" id="GO:0046654">
    <property type="term" value="P:tetrahydrofolate biosynthetic process"/>
    <property type="evidence" value="ECO:0007669"/>
    <property type="project" value="UniProtKB-UniPathway"/>
</dbReference>
<dbReference type="AlphaFoldDB" id="A0A6I3SU24"/>
<organism evidence="16 17">
    <name type="scientific">Pseudoduganella buxea</name>
    <dbReference type="NCBI Taxonomy" id="1949069"/>
    <lineage>
        <taxon>Bacteria</taxon>
        <taxon>Pseudomonadati</taxon>
        <taxon>Pseudomonadota</taxon>
        <taxon>Betaproteobacteria</taxon>
        <taxon>Burkholderiales</taxon>
        <taxon>Oxalobacteraceae</taxon>
        <taxon>Telluria group</taxon>
        <taxon>Pseudoduganella</taxon>
    </lineage>
</organism>
<dbReference type="EC" id="2.7.6.3" evidence="3"/>
<dbReference type="NCBIfam" id="TIGR01498">
    <property type="entry name" value="folK"/>
    <property type="match status" value="1"/>
</dbReference>
<feature type="chain" id="PRO_5026180446" description="2-amino-4-hydroxy-6-hydroxymethyldihydropteridine pyrophosphokinase" evidence="14">
    <location>
        <begin position="27"/>
        <end position="195"/>
    </location>
</feature>
<evidence type="ECO:0000313" key="17">
    <source>
        <dbReference type="Proteomes" id="UP000430634"/>
    </source>
</evidence>
<sequence>MPPPKRRPHRASAAVARAAASPPATAAQHPRATPANNVVIAYIGIGANLGDARANVEDAVVRLRRLPGTQVTGVSSLYATAPIDSSGDDYINAVARVDTNQDAESLLQALHGIELAHGRERPYRNAPRTLDLDVLLYGDERIASATLTVPHPRMTQRAFVLVPLLELAPRLDIPGLGPAAAFAPGVADQGITLLP</sequence>
<dbReference type="GO" id="GO:0005524">
    <property type="term" value="F:ATP binding"/>
    <property type="evidence" value="ECO:0007669"/>
    <property type="project" value="UniProtKB-KW"/>
</dbReference>
<evidence type="ECO:0000256" key="3">
    <source>
        <dbReference type="ARBA" id="ARBA00013253"/>
    </source>
</evidence>
<reference evidence="16 17" key="1">
    <citation type="submission" date="2019-11" db="EMBL/GenBank/DDBJ databases">
        <title>Type strains purchased from KCTC, JCM and DSMZ.</title>
        <authorList>
            <person name="Lu H."/>
        </authorList>
    </citation>
    <scope>NUCLEOTIDE SEQUENCE [LARGE SCALE GENOMIC DNA]</scope>
    <source>
        <strain evidence="16 17">KCTC 52429</strain>
    </source>
</reference>
<feature type="signal peptide" evidence="14">
    <location>
        <begin position="1"/>
        <end position="26"/>
    </location>
</feature>
<dbReference type="InterPro" id="IPR035907">
    <property type="entry name" value="Hppk_sf"/>
</dbReference>
<dbReference type="GO" id="GO:0003848">
    <property type="term" value="F:2-amino-4-hydroxy-6-hydroxymethyldihydropteridine diphosphokinase activity"/>
    <property type="evidence" value="ECO:0007669"/>
    <property type="project" value="UniProtKB-EC"/>
</dbReference>
<dbReference type="EMBL" id="WNKZ01000009">
    <property type="protein sequence ID" value="MTV52176.1"/>
    <property type="molecule type" value="Genomic_DNA"/>
</dbReference>
<evidence type="ECO:0000256" key="7">
    <source>
        <dbReference type="ARBA" id="ARBA00022777"/>
    </source>
</evidence>
<keyword evidence="9" id="KW-0289">Folate biosynthesis</keyword>
<evidence type="ECO:0000313" key="16">
    <source>
        <dbReference type="EMBL" id="MTV52176.1"/>
    </source>
</evidence>
<accession>A0A6I3SU24</accession>
<feature type="compositionally biased region" description="Basic residues" evidence="13">
    <location>
        <begin position="1"/>
        <end position="10"/>
    </location>
</feature>
<comment type="pathway">
    <text evidence="1">Cofactor biosynthesis; tetrahydrofolate biosynthesis; 2-amino-4-hydroxy-6-hydroxymethyl-7,8-dihydropteridine diphosphate from 7,8-dihydroneopterin triphosphate: step 4/4.</text>
</comment>
<dbReference type="PROSITE" id="PS00794">
    <property type="entry name" value="HPPK"/>
    <property type="match status" value="1"/>
</dbReference>
<dbReference type="GO" id="GO:0046656">
    <property type="term" value="P:folic acid biosynthetic process"/>
    <property type="evidence" value="ECO:0007669"/>
    <property type="project" value="UniProtKB-KW"/>
</dbReference>
<feature type="region of interest" description="Disordered" evidence="13">
    <location>
        <begin position="1"/>
        <end position="31"/>
    </location>
</feature>
<comment type="caution">
    <text evidence="16">The sequence shown here is derived from an EMBL/GenBank/DDBJ whole genome shotgun (WGS) entry which is preliminary data.</text>
</comment>
<evidence type="ECO:0000256" key="12">
    <source>
        <dbReference type="ARBA" id="ARBA00033413"/>
    </source>
</evidence>
<evidence type="ECO:0000256" key="13">
    <source>
        <dbReference type="SAM" id="MobiDB-lite"/>
    </source>
</evidence>
<name>A0A6I3SU24_9BURK</name>
<protein>
    <recommendedName>
        <fullName evidence="4">2-amino-4-hydroxy-6-hydroxymethyldihydropteridine pyrophosphokinase</fullName>
        <ecNumber evidence="3">2.7.6.3</ecNumber>
    </recommendedName>
    <alternativeName>
        <fullName evidence="11">6-hydroxymethyl-7,8-dihydropterin pyrophosphokinase</fullName>
    </alternativeName>
    <alternativeName>
        <fullName evidence="12">7,8-dihydro-6-hydroxymethylpterin-pyrophosphokinase</fullName>
    </alternativeName>
</protein>
<dbReference type="PANTHER" id="PTHR43071">
    <property type="entry name" value="2-AMINO-4-HYDROXY-6-HYDROXYMETHYLDIHYDROPTERIDINE PYROPHOSPHOKINASE"/>
    <property type="match status" value="1"/>
</dbReference>
<keyword evidence="14" id="KW-0732">Signal</keyword>
<feature type="compositionally biased region" description="Low complexity" evidence="13">
    <location>
        <begin position="11"/>
        <end position="30"/>
    </location>
</feature>